<dbReference type="GO" id="GO:0007165">
    <property type="term" value="P:signal transduction"/>
    <property type="evidence" value="ECO:0007669"/>
    <property type="project" value="UniProtKB-KW"/>
</dbReference>
<dbReference type="RefSeq" id="WP_084723602.1">
    <property type="nucleotide sequence ID" value="NZ_FQXD01000007.1"/>
</dbReference>
<dbReference type="InterPro" id="IPR029151">
    <property type="entry name" value="Sensor-like_sf"/>
</dbReference>
<keyword evidence="6 11" id="KW-1133">Transmembrane helix</keyword>
<dbReference type="SUPFAM" id="SSF58104">
    <property type="entry name" value="Methyl-accepting chemotaxis protein (MCP) signaling domain"/>
    <property type="match status" value="1"/>
</dbReference>
<dbReference type="Pfam" id="PF00015">
    <property type="entry name" value="MCPsignal"/>
    <property type="match status" value="1"/>
</dbReference>
<dbReference type="InterPro" id="IPR033479">
    <property type="entry name" value="dCache_1"/>
</dbReference>
<evidence type="ECO:0000259" key="13">
    <source>
        <dbReference type="PROSITE" id="PS50885"/>
    </source>
</evidence>
<dbReference type="GO" id="GO:0005886">
    <property type="term" value="C:plasma membrane"/>
    <property type="evidence" value="ECO:0007669"/>
    <property type="project" value="UniProtKB-SubCell"/>
</dbReference>
<accession>A0A1M5T6N4</accession>
<dbReference type="EMBL" id="FQXD01000007">
    <property type="protein sequence ID" value="SHH46415.1"/>
    <property type="molecule type" value="Genomic_DNA"/>
</dbReference>
<evidence type="ECO:0000256" key="6">
    <source>
        <dbReference type="ARBA" id="ARBA00022989"/>
    </source>
</evidence>
<dbReference type="CDD" id="cd11386">
    <property type="entry name" value="MCP_signal"/>
    <property type="match status" value="1"/>
</dbReference>
<dbReference type="SMART" id="SM00304">
    <property type="entry name" value="HAMP"/>
    <property type="match status" value="1"/>
</dbReference>
<evidence type="ECO:0000256" key="1">
    <source>
        <dbReference type="ARBA" id="ARBA00004651"/>
    </source>
</evidence>
<reference evidence="15" key="1">
    <citation type="submission" date="2016-11" db="EMBL/GenBank/DDBJ databases">
        <authorList>
            <person name="Varghese N."/>
            <person name="Submissions S."/>
        </authorList>
    </citation>
    <scope>NUCLEOTIDE SEQUENCE [LARGE SCALE GENOMIC DNA]</scope>
    <source>
        <strain evidence="15">CGMCC 1.6496</strain>
    </source>
</reference>
<gene>
    <name evidence="14" type="ORF">SAMN05421807_107135</name>
</gene>
<keyword evidence="4" id="KW-0145">Chemotaxis</keyword>
<evidence type="ECO:0000256" key="8">
    <source>
        <dbReference type="ARBA" id="ARBA00023224"/>
    </source>
</evidence>
<dbReference type="OrthoDB" id="9760371at2"/>
<keyword evidence="2" id="KW-1003">Cell membrane</keyword>
<keyword evidence="5 11" id="KW-0812">Transmembrane</keyword>
<keyword evidence="15" id="KW-1185">Reference proteome</keyword>
<evidence type="ECO:0000313" key="15">
    <source>
        <dbReference type="Proteomes" id="UP000184079"/>
    </source>
</evidence>
<evidence type="ECO:0000256" key="4">
    <source>
        <dbReference type="ARBA" id="ARBA00022500"/>
    </source>
</evidence>
<evidence type="ECO:0000256" key="9">
    <source>
        <dbReference type="ARBA" id="ARBA00029447"/>
    </source>
</evidence>
<name>A0A1M5T6N4_9BACI</name>
<evidence type="ECO:0000256" key="3">
    <source>
        <dbReference type="ARBA" id="ARBA00022481"/>
    </source>
</evidence>
<sequence length="669" mass="74171">MVTNKNNRHIFKQKSIKTKLLIPFTLLILFAGGTVALISYNFTIKMMVNELTNSSESQMKSMSETFDMFFSNTDNIIQQYTVNSLLLEYKQENHAELISRLQETKDAHASIAFIYAGDEKTGDMIDPTGDLDENYNPKERPWYQQAVKADGETIWTRPYVDEGTGKTVLTAARAYYDKQKLQGVFAVDVTINTLMDMVNQVSIGETGYAMVLDQAGHYIVHPEEEKVGQQMDETLFEKLTNTQKQGSLEYEVNDEEKVISFVTNPTTGWVIGGTVDQAEFASKAKSVIIPIVVALIIVIIIGVILSLLITNRITKPIKSVMYRMNKIAAGDLSDPPLISHSADETGQLVRASNKMGENMRHLLDEMQTASEAVRHHSEDLTQFANEVHAGTDQIAATMEELAAGSETQAHSANQLAHGMGEFDTKMKDVNEKGELTETNSKKVQNLTDEGSRRMQASKEQMDTIYHIVHEAVEKVRGLDQQSKQISELITIVHDIADQTNLLALNASIEAARAGEHGQGFAVVAAEIRKLAEEVATSVTDITEIVGNIQQESMNVTTSLQTGYQEVEVGASQIQTTLETFVQINTSIAQMGEHITNMSNHLRDMTASSQDMNRSIEEVASSAEQAAAGVEEISATTEETSSSMEEIVRNSERMEELADKLHQLMTKFTF</sequence>
<dbReference type="PROSITE" id="PS50111">
    <property type="entry name" value="CHEMOTAXIS_TRANSDUC_2"/>
    <property type="match status" value="1"/>
</dbReference>
<dbReference type="PANTHER" id="PTHR32089">
    <property type="entry name" value="METHYL-ACCEPTING CHEMOTAXIS PROTEIN MCPB"/>
    <property type="match status" value="1"/>
</dbReference>
<dbReference type="SUPFAM" id="SSF103190">
    <property type="entry name" value="Sensory domain-like"/>
    <property type="match status" value="1"/>
</dbReference>
<evidence type="ECO:0000313" key="14">
    <source>
        <dbReference type="EMBL" id="SHH46415.1"/>
    </source>
</evidence>
<dbReference type="Gene3D" id="1.10.287.950">
    <property type="entry name" value="Methyl-accepting chemotaxis protein"/>
    <property type="match status" value="1"/>
</dbReference>
<dbReference type="Pfam" id="PF00672">
    <property type="entry name" value="HAMP"/>
    <property type="match status" value="1"/>
</dbReference>
<dbReference type="InterPro" id="IPR004089">
    <property type="entry name" value="MCPsignal_dom"/>
</dbReference>
<dbReference type="AlphaFoldDB" id="A0A1M5T6N4"/>
<dbReference type="SMART" id="SM00283">
    <property type="entry name" value="MA"/>
    <property type="match status" value="1"/>
</dbReference>
<dbReference type="CDD" id="cd12913">
    <property type="entry name" value="PDC1_MCP_like"/>
    <property type="match status" value="1"/>
</dbReference>
<evidence type="ECO:0000256" key="5">
    <source>
        <dbReference type="ARBA" id="ARBA00022692"/>
    </source>
</evidence>
<evidence type="ECO:0000259" key="12">
    <source>
        <dbReference type="PROSITE" id="PS50111"/>
    </source>
</evidence>
<feature type="domain" description="Methyl-accepting transducer" evidence="12">
    <location>
        <begin position="383"/>
        <end position="633"/>
    </location>
</feature>
<keyword evidence="7 11" id="KW-0472">Membrane</keyword>
<protein>
    <submittedName>
        <fullName evidence="14">Methyl-accepting chemotaxis protein</fullName>
    </submittedName>
</protein>
<dbReference type="Gene3D" id="1.10.8.500">
    <property type="entry name" value="HAMP domain in histidine kinase"/>
    <property type="match status" value="1"/>
</dbReference>
<keyword evidence="3" id="KW-0488">Methylation</keyword>
<organism evidence="14 15">
    <name type="scientific">Virgibacillus chiguensis</name>
    <dbReference type="NCBI Taxonomy" id="411959"/>
    <lineage>
        <taxon>Bacteria</taxon>
        <taxon>Bacillati</taxon>
        <taxon>Bacillota</taxon>
        <taxon>Bacilli</taxon>
        <taxon>Bacillales</taxon>
        <taxon>Bacillaceae</taxon>
        <taxon>Virgibacillus</taxon>
    </lineage>
</organism>
<keyword evidence="8 10" id="KW-0807">Transducer</keyword>
<dbReference type="InterPro" id="IPR003660">
    <property type="entry name" value="HAMP_dom"/>
</dbReference>
<proteinExistence type="inferred from homology"/>
<dbReference type="Pfam" id="PF02743">
    <property type="entry name" value="dCache_1"/>
    <property type="match status" value="1"/>
</dbReference>
<dbReference type="Gene3D" id="3.30.450.20">
    <property type="entry name" value="PAS domain"/>
    <property type="match status" value="2"/>
</dbReference>
<feature type="transmembrane region" description="Helical" evidence="11">
    <location>
        <begin position="287"/>
        <end position="309"/>
    </location>
</feature>
<comment type="subcellular location">
    <subcellularLocation>
        <location evidence="1">Cell membrane</location>
        <topology evidence="1">Multi-pass membrane protein</topology>
    </subcellularLocation>
</comment>
<feature type="domain" description="HAMP" evidence="13">
    <location>
        <begin position="311"/>
        <end position="364"/>
    </location>
</feature>
<dbReference type="CDD" id="cd12912">
    <property type="entry name" value="PDC2_MCP_like"/>
    <property type="match status" value="1"/>
</dbReference>
<dbReference type="PANTHER" id="PTHR32089:SF114">
    <property type="entry name" value="METHYL-ACCEPTING CHEMOTAXIS PROTEIN MCPB"/>
    <property type="match status" value="1"/>
</dbReference>
<feature type="transmembrane region" description="Helical" evidence="11">
    <location>
        <begin position="20"/>
        <end position="42"/>
    </location>
</feature>
<evidence type="ECO:0000256" key="7">
    <source>
        <dbReference type="ARBA" id="ARBA00023136"/>
    </source>
</evidence>
<evidence type="ECO:0000256" key="11">
    <source>
        <dbReference type="SAM" id="Phobius"/>
    </source>
</evidence>
<dbReference type="Proteomes" id="UP000184079">
    <property type="component" value="Unassembled WGS sequence"/>
</dbReference>
<dbReference type="CDD" id="cd06225">
    <property type="entry name" value="HAMP"/>
    <property type="match status" value="1"/>
</dbReference>
<evidence type="ECO:0000256" key="2">
    <source>
        <dbReference type="ARBA" id="ARBA00022475"/>
    </source>
</evidence>
<evidence type="ECO:0000256" key="10">
    <source>
        <dbReference type="PROSITE-ProRule" id="PRU00284"/>
    </source>
</evidence>
<comment type="similarity">
    <text evidence="9">Belongs to the methyl-accepting chemotaxis (MCP) protein family.</text>
</comment>
<dbReference type="GO" id="GO:0006935">
    <property type="term" value="P:chemotaxis"/>
    <property type="evidence" value="ECO:0007669"/>
    <property type="project" value="UniProtKB-KW"/>
</dbReference>
<dbReference type="PROSITE" id="PS50885">
    <property type="entry name" value="HAMP"/>
    <property type="match status" value="1"/>
</dbReference>